<dbReference type="SUPFAM" id="SSF53335">
    <property type="entry name" value="S-adenosyl-L-methionine-dependent methyltransferases"/>
    <property type="match status" value="1"/>
</dbReference>
<feature type="non-terminal residue" evidence="1">
    <location>
        <position position="192"/>
    </location>
</feature>
<comment type="caution">
    <text evidence="1">The sequence shown here is derived from an EMBL/GenBank/DDBJ whole genome shotgun (WGS) entry which is preliminary data.</text>
</comment>
<proteinExistence type="predicted"/>
<organism evidence="1">
    <name type="scientific">marine sediment metagenome</name>
    <dbReference type="NCBI Taxonomy" id="412755"/>
    <lineage>
        <taxon>unclassified sequences</taxon>
        <taxon>metagenomes</taxon>
        <taxon>ecological metagenomes</taxon>
    </lineage>
</organism>
<dbReference type="InterPro" id="IPR029063">
    <property type="entry name" value="SAM-dependent_MTases_sf"/>
</dbReference>
<dbReference type="EMBL" id="BART01035402">
    <property type="protein sequence ID" value="GAH14134.1"/>
    <property type="molecule type" value="Genomic_DNA"/>
</dbReference>
<name>X1EAG6_9ZZZZ</name>
<sequence length="192" mass="21100">GIAVELEPHFVGMIRENIKRSERHSTLTPKGSMSCIQGDARELSKLLGGSDTIISSPPYSGRTEHRLGYDYQKRDEERGYKPYKGYRESYSANPNNVSSLPHGDIEAIISSPPYGEAQSGGGIAVKGYDGPKHGPTDLVGERSYMPDKFEEEDNIGVLKYGDVDAVIISPPYGNRLADEAVQDGDEARMSYR</sequence>
<feature type="non-terminal residue" evidence="1">
    <location>
        <position position="1"/>
    </location>
</feature>
<dbReference type="AlphaFoldDB" id="X1EAG6"/>
<reference evidence="1" key="1">
    <citation type="journal article" date="2014" name="Front. Microbiol.">
        <title>High frequency of phylogenetically diverse reductive dehalogenase-homologous genes in deep subseafloor sedimentary metagenomes.</title>
        <authorList>
            <person name="Kawai M."/>
            <person name="Futagami T."/>
            <person name="Toyoda A."/>
            <person name="Takaki Y."/>
            <person name="Nishi S."/>
            <person name="Hori S."/>
            <person name="Arai W."/>
            <person name="Tsubouchi T."/>
            <person name="Morono Y."/>
            <person name="Uchiyama I."/>
            <person name="Ito T."/>
            <person name="Fujiyama A."/>
            <person name="Inagaki F."/>
            <person name="Takami H."/>
        </authorList>
    </citation>
    <scope>NUCLEOTIDE SEQUENCE</scope>
    <source>
        <strain evidence="1">Expedition CK06-06</strain>
    </source>
</reference>
<dbReference type="Gene3D" id="3.40.50.150">
    <property type="entry name" value="Vaccinia Virus protein VP39"/>
    <property type="match status" value="1"/>
</dbReference>
<accession>X1EAG6</accession>
<protein>
    <submittedName>
        <fullName evidence="1">Uncharacterized protein</fullName>
    </submittedName>
</protein>
<evidence type="ECO:0000313" key="1">
    <source>
        <dbReference type="EMBL" id="GAH14134.1"/>
    </source>
</evidence>
<gene>
    <name evidence="1" type="ORF">S01H4_60151</name>
</gene>